<sequence>MTAVKIKDRLGNSPLADKVMDSVENGSARIICFPVSATTAGTIGAISSGTVGSGSLTVSGSPYNAFNISVKITGQGGLNAASFIYSIDGGHSYSDEVTIPMDGIFVIDGTGLTLTFSVLEGQIFKVDDIFTFKTTAPQMTNGDALKAIEKLKTFNEEFEFVHIVGESNAELWAAVSAQQIILAQTYHKPMFFILEAYNIAPNENIEDYVFRLEAEKKLIKNYDIQVVAARSLYTGMDGITREINNAGIVAGMYAKAKVNQSIGETAVFSIGILKMRELRPLGIEEYIEILDMANYLTFRQYDGLEGFYVTNAKMMSPDGSDYRYAEDVRVKNKIIKKTRKEALLQLQSDVDMEDVDGDLAAKGQFIQAPLEDMVKDKEISSVSINVPEGQDILVTETMHIIIRYVPRGKIREIVIDLGVSNPNAK</sequence>
<name>A0A645BNF8_9ZZZZ</name>
<dbReference type="Pfam" id="PF10758">
    <property type="entry name" value="DUF2586"/>
    <property type="match status" value="1"/>
</dbReference>
<dbReference type="AlphaFoldDB" id="A0A645BNF8"/>
<dbReference type="EMBL" id="VSSQ01021250">
    <property type="protein sequence ID" value="MPM66702.1"/>
    <property type="molecule type" value="Genomic_DNA"/>
</dbReference>
<evidence type="ECO:0000313" key="1">
    <source>
        <dbReference type="EMBL" id="MPM66702.1"/>
    </source>
</evidence>
<comment type="caution">
    <text evidence="1">The sequence shown here is derived from an EMBL/GenBank/DDBJ whole genome shotgun (WGS) entry which is preliminary data.</text>
</comment>
<accession>A0A645BNF8</accession>
<dbReference type="InterPro" id="IPR019694">
    <property type="entry name" value="Phage_HP1_Orf23"/>
</dbReference>
<reference evidence="1" key="1">
    <citation type="submission" date="2019-08" db="EMBL/GenBank/DDBJ databases">
        <authorList>
            <person name="Kucharzyk K."/>
            <person name="Murdoch R.W."/>
            <person name="Higgins S."/>
            <person name="Loffler F."/>
        </authorList>
    </citation>
    <scope>NUCLEOTIDE SEQUENCE</scope>
</reference>
<organism evidence="1">
    <name type="scientific">bioreactor metagenome</name>
    <dbReference type="NCBI Taxonomy" id="1076179"/>
    <lineage>
        <taxon>unclassified sequences</taxon>
        <taxon>metagenomes</taxon>
        <taxon>ecological metagenomes</taxon>
    </lineage>
</organism>
<proteinExistence type="predicted"/>
<protein>
    <recommendedName>
        <fullName evidence="2">DUF2586 domain-containing protein</fullName>
    </recommendedName>
</protein>
<gene>
    <name evidence="1" type="ORF">SDC9_113613</name>
</gene>
<evidence type="ECO:0008006" key="2">
    <source>
        <dbReference type="Google" id="ProtNLM"/>
    </source>
</evidence>